<comment type="caution">
    <text evidence="1">The sequence shown here is derived from an EMBL/GenBank/DDBJ whole genome shotgun (WGS) entry which is preliminary data.</text>
</comment>
<organism evidence="1 2">
    <name type="scientific">Neorhizobium lilium</name>
    <dbReference type="NCBI Taxonomy" id="2503024"/>
    <lineage>
        <taxon>Bacteria</taxon>
        <taxon>Pseudomonadati</taxon>
        <taxon>Pseudomonadota</taxon>
        <taxon>Alphaproteobacteria</taxon>
        <taxon>Hyphomicrobiales</taxon>
        <taxon>Rhizobiaceae</taxon>
        <taxon>Rhizobium/Agrobacterium group</taxon>
        <taxon>Neorhizobium</taxon>
    </lineage>
</organism>
<gene>
    <name evidence="1" type="ORF">EPK99_18595</name>
</gene>
<reference evidence="1 2" key="1">
    <citation type="submission" date="2019-01" db="EMBL/GenBank/DDBJ databases">
        <title>The draft genome of Rhizobium sp. 24NR.</title>
        <authorList>
            <person name="Liu L."/>
            <person name="Liang L."/>
            <person name="Shi S."/>
            <person name="Xu L."/>
            <person name="Wang X."/>
            <person name="Li L."/>
            <person name="Zhang X."/>
        </authorList>
    </citation>
    <scope>NUCLEOTIDE SEQUENCE [LARGE SCALE GENOMIC DNA]</scope>
    <source>
        <strain evidence="1 2">24NR</strain>
    </source>
</reference>
<protein>
    <submittedName>
        <fullName evidence="1">DUF982 domain-containing protein</fullName>
    </submittedName>
</protein>
<proteinExistence type="predicted"/>
<dbReference type="RefSeq" id="WP_128444584.1">
    <property type="nucleotide sequence ID" value="NZ_SBIP01000004.1"/>
</dbReference>
<evidence type="ECO:0000313" key="1">
    <source>
        <dbReference type="EMBL" id="RWX75699.1"/>
    </source>
</evidence>
<dbReference type="AlphaFoldDB" id="A0A3S3TVC4"/>
<name>A0A3S3TVC4_9HYPH</name>
<dbReference type="Gene3D" id="6.10.250.730">
    <property type="match status" value="1"/>
</dbReference>
<sequence>MAQPHWQKPVQIAFGPLGTEVIKSPSEALIVLTDRWPDMRGPQFVKARSICRAAIDGRRSPEEARHQFEQAVSEAQLHLN</sequence>
<dbReference type="Proteomes" id="UP000287687">
    <property type="component" value="Unassembled WGS sequence"/>
</dbReference>
<dbReference type="InterPro" id="IPR010385">
    <property type="entry name" value="DUF982"/>
</dbReference>
<accession>A0A3S3TVC4</accession>
<keyword evidence="2" id="KW-1185">Reference proteome</keyword>
<dbReference type="Pfam" id="PF06169">
    <property type="entry name" value="DUF982"/>
    <property type="match status" value="1"/>
</dbReference>
<dbReference type="EMBL" id="SBIP01000004">
    <property type="protein sequence ID" value="RWX75699.1"/>
    <property type="molecule type" value="Genomic_DNA"/>
</dbReference>
<dbReference type="OrthoDB" id="8289987at2"/>
<evidence type="ECO:0000313" key="2">
    <source>
        <dbReference type="Proteomes" id="UP000287687"/>
    </source>
</evidence>